<comment type="similarity">
    <text evidence="3 15 17">Belongs to the RNA methyltransferase TrmD family.</text>
</comment>
<proteinExistence type="inferred from homology"/>
<dbReference type="InterPro" id="IPR023148">
    <property type="entry name" value="tRNA_m1G_MeTrfase_C_sf"/>
</dbReference>
<reference evidence="20" key="1">
    <citation type="submission" date="2017-09" db="EMBL/GenBank/DDBJ databases">
        <title>Depth-based differentiation of microbial function through sediment-hosted aquifers and enrichment of novel symbionts in the deep terrestrial subsurface.</title>
        <authorList>
            <person name="Probst A.J."/>
            <person name="Ladd B."/>
            <person name="Jarett J.K."/>
            <person name="Geller-Mcgrath D.E."/>
            <person name="Sieber C.M.K."/>
            <person name="Emerson J.B."/>
            <person name="Anantharaman K."/>
            <person name="Thomas B.C."/>
            <person name="Malmstrom R."/>
            <person name="Stieglmeier M."/>
            <person name="Klingl A."/>
            <person name="Woyke T."/>
            <person name="Ryan C.M."/>
            <person name="Banfield J.F."/>
        </authorList>
    </citation>
    <scope>NUCLEOTIDE SEQUENCE [LARGE SCALE GENOMIC DNA]</scope>
</reference>
<dbReference type="InterPro" id="IPR016009">
    <property type="entry name" value="tRNA_MeTrfase_TRMD/TRM10"/>
</dbReference>
<evidence type="ECO:0000256" key="7">
    <source>
        <dbReference type="ARBA" id="ARBA00022490"/>
    </source>
</evidence>
<dbReference type="NCBIfam" id="TIGR00088">
    <property type="entry name" value="trmD"/>
    <property type="match status" value="1"/>
</dbReference>
<keyword evidence="9 15" id="KW-0808">Transferase</keyword>
<feature type="domain" description="tRNA methyltransferase TRMD/TRM10-type" evidence="18">
    <location>
        <begin position="1"/>
        <end position="233"/>
    </location>
</feature>
<evidence type="ECO:0000256" key="5">
    <source>
        <dbReference type="ARBA" id="ARBA00012807"/>
    </source>
</evidence>
<dbReference type="Gene3D" id="3.40.1280.10">
    <property type="match status" value="1"/>
</dbReference>
<evidence type="ECO:0000256" key="3">
    <source>
        <dbReference type="ARBA" id="ARBA00007630"/>
    </source>
</evidence>
<comment type="function">
    <text evidence="1 15 17">Specifically methylates guanosine-37 in various tRNAs.</text>
</comment>
<protein>
    <recommendedName>
        <fullName evidence="6 15">tRNA (guanine-N(1)-)-methyltransferase</fullName>
        <ecNumber evidence="5 15">2.1.1.228</ecNumber>
    </recommendedName>
    <alternativeName>
        <fullName evidence="12 15">M1G-methyltransferase</fullName>
    </alternativeName>
    <alternativeName>
        <fullName evidence="13 15">tRNA [GM37] methyltransferase</fullName>
    </alternativeName>
</protein>
<keyword evidence="11 15" id="KW-0819">tRNA processing</keyword>
<evidence type="ECO:0000256" key="17">
    <source>
        <dbReference type="RuleBase" id="RU003464"/>
    </source>
</evidence>
<comment type="caution">
    <text evidence="19">The sequence shown here is derived from an EMBL/GenBank/DDBJ whole genome shotgun (WGS) entry which is preliminary data.</text>
</comment>
<dbReference type="SUPFAM" id="SSF75217">
    <property type="entry name" value="alpha/beta knot"/>
    <property type="match status" value="1"/>
</dbReference>
<evidence type="ECO:0000256" key="2">
    <source>
        <dbReference type="ARBA" id="ARBA00004496"/>
    </source>
</evidence>
<name>A0A2M7AXR1_9BACT</name>
<dbReference type="InterPro" id="IPR002649">
    <property type="entry name" value="tRNA_m1G_MeTrfase_TrmD"/>
</dbReference>
<organism evidence="19 20">
    <name type="scientific">Candidatus Portnoybacteria bacterium CG06_land_8_20_14_3_00_39_12</name>
    <dbReference type="NCBI Taxonomy" id="1974809"/>
    <lineage>
        <taxon>Bacteria</taxon>
        <taxon>Candidatus Portnoyibacteriota</taxon>
    </lineage>
</organism>
<feature type="binding site" evidence="15 16">
    <location>
        <position position="113"/>
    </location>
    <ligand>
        <name>S-adenosyl-L-methionine</name>
        <dbReference type="ChEBI" id="CHEBI:59789"/>
    </ligand>
</feature>
<dbReference type="PANTHER" id="PTHR46417:SF1">
    <property type="entry name" value="TRNA (GUANINE-N(1)-)-METHYLTRANSFERASE"/>
    <property type="match status" value="1"/>
</dbReference>
<dbReference type="FunFam" id="3.40.1280.10:FF:000001">
    <property type="entry name" value="tRNA (guanine-N(1)-)-methyltransferase"/>
    <property type="match status" value="1"/>
</dbReference>
<evidence type="ECO:0000256" key="15">
    <source>
        <dbReference type="HAMAP-Rule" id="MF_00605"/>
    </source>
</evidence>
<dbReference type="GO" id="GO:0005829">
    <property type="term" value="C:cytosol"/>
    <property type="evidence" value="ECO:0007669"/>
    <property type="project" value="TreeGrafter"/>
</dbReference>
<dbReference type="GO" id="GO:0002939">
    <property type="term" value="P:tRNA N1-guanine methylation"/>
    <property type="evidence" value="ECO:0007669"/>
    <property type="project" value="TreeGrafter"/>
</dbReference>
<accession>A0A2M7AXR1</accession>
<evidence type="ECO:0000256" key="13">
    <source>
        <dbReference type="ARBA" id="ARBA00033392"/>
    </source>
</evidence>
<comment type="subcellular location">
    <subcellularLocation>
        <location evidence="2 15 17">Cytoplasm</location>
    </subcellularLocation>
</comment>
<evidence type="ECO:0000259" key="18">
    <source>
        <dbReference type="Pfam" id="PF01746"/>
    </source>
</evidence>
<evidence type="ECO:0000256" key="14">
    <source>
        <dbReference type="ARBA" id="ARBA00047783"/>
    </source>
</evidence>
<dbReference type="NCBIfam" id="NF000648">
    <property type="entry name" value="PRK00026.1"/>
    <property type="match status" value="1"/>
</dbReference>
<dbReference type="PANTHER" id="PTHR46417">
    <property type="entry name" value="TRNA (GUANINE-N(1)-)-METHYLTRANSFERASE"/>
    <property type="match status" value="1"/>
</dbReference>
<evidence type="ECO:0000256" key="6">
    <source>
        <dbReference type="ARBA" id="ARBA00014679"/>
    </source>
</evidence>
<evidence type="ECO:0000256" key="16">
    <source>
        <dbReference type="PIRSR" id="PIRSR000386-1"/>
    </source>
</evidence>
<dbReference type="EMBL" id="PEVY01000018">
    <property type="protein sequence ID" value="PIU75424.1"/>
    <property type="molecule type" value="Genomic_DNA"/>
</dbReference>
<dbReference type="EC" id="2.1.1.228" evidence="5 15"/>
<evidence type="ECO:0000313" key="20">
    <source>
        <dbReference type="Proteomes" id="UP000228775"/>
    </source>
</evidence>
<comment type="caution">
    <text evidence="15">Lacks conserved residue(s) required for the propagation of feature annotation.</text>
</comment>
<evidence type="ECO:0000256" key="9">
    <source>
        <dbReference type="ARBA" id="ARBA00022679"/>
    </source>
</evidence>
<dbReference type="Proteomes" id="UP000228775">
    <property type="component" value="Unassembled WGS sequence"/>
</dbReference>
<dbReference type="PIRSF" id="PIRSF000386">
    <property type="entry name" value="tRNA_mtase"/>
    <property type="match status" value="1"/>
</dbReference>
<keyword evidence="10 15" id="KW-0949">S-adenosyl-L-methionine</keyword>
<dbReference type="InterPro" id="IPR029026">
    <property type="entry name" value="tRNA_m1G_MTases_N"/>
</dbReference>
<sequence length="234" mass="27075">MTIDIITIFPEAFNSYFNVSILKRAQEKNLIKIKLHNLRNWAKDKRKTVDNKPYGGSPGMILTVDVLYRAIKFLKKIKAKRRRVVLLTPTGKIFNQKIAKKFSKLDQLILVCGHYEGIDKRVEKFVDEKISIGPYVLTGGELPAMIIADAVTRLIKGVIKEKSLEEETFSVEKEGKNKLEIRNSKLEIFLEYPQYTRPAIFTYKSESGKIRKLSVPKILRSGDHQKIKEWRTKH</sequence>
<gene>
    <name evidence="15" type="primary">trmD</name>
    <name evidence="19" type="ORF">COS76_00880</name>
</gene>
<evidence type="ECO:0000313" key="19">
    <source>
        <dbReference type="EMBL" id="PIU75424.1"/>
    </source>
</evidence>
<evidence type="ECO:0000256" key="4">
    <source>
        <dbReference type="ARBA" id="ARBA00011738"/>
    </source>
</evidence>
<dbReference type="Pfam" id="PF01746">
    <property type="entry name" value="tRNA_m1G_MT"/>
    <property type="match status" value="1"/>
</dbReference>
<evidence type="ECO:0000256" key="1">
    <source>
        <dbReference type="ARBA" id="ARBA00002634"/>
    </source>
</evidence>
<keyword evidence="8 15" id="KW-0489">Methyltransferase</keyword>
<comment type="subunit">
    <text evidence="4 15 17">Homodimer.</text>
</comment>
<evidence type="ECO:0000256" key="11">
    <source>
        <dbReference type="ARBA" id="ARBA00022694"/>
    </source>
</evidence>
<evidence type="ECO:0000256" key="10">
    <source>
        <dbReference type="ARBA" id="ARBA00022691"/>
    </source>
</evidence>
<dbReference type="GO" id="GO:0052906">
    <property type="term" value="F:tRNA (guanine(37)-N1)-methyltransferase activity"/>
    <property type="evidence" value="ECO:0007669"/>
    <property type="project" value="UniProtKB-UniRule"/>
</dbReference>
<dbReference type="CDD" id="cd18080">
    <property type="entry name" value="TrmD-like"/>
    <property type="match status" value="1"/>
</dbReference>
<evidence type="ECO:0000256" key="8">
    <source>
        <dbReference type="ARBA" id="ARBA00022603"/>
    </source>
</evidence>
<dbReference type="AlphaFoldDB" id="A0A2M7AXR1"/>
<dbReference type="HAMAP" id="MF_00605">
    <property type="entry name" value="TrmD"/>
    <property type="match status" value="1"/>
</dbReference>
<keyword evidence="7 15" id="KW-0963">Cytoplasm</keyword>
<dbReference type="InterPro" id="IPR029028">
    <property type="entry name" value="Alpha/beta_knot_MTases"/>
</dbReference>
<dbReference type="Gene3D" id="1.10.1270.20">
    <property type="entry name" value="tRNA(m1g37)methyltransferase, domain 2"/>
    <property type="match status" value="1"/>
</dbReference>
<comment type="catalytic activity">
    <reaction evidence="14 15 17">
        <text>guanosine(37) in tRNA + S-adenosyl-L-methionine = N(1)-methylguanosine(37) in tRNA + S-adenosyl-L-homocysteine + H(+)</text>
        <dbReference type="Rhea" id="RHEA:36899"/>
        <dbReference type="Rhea" id="RHEA-COMP:10145"/>
        <dbReference type="Rhea" id="RHEA-COMP:10147"/>
        <dbReference type="ChEBI" id="CHEBI:15378"/>
        <dbReference type="ChEBI" id="CHEBI:57856"/>
        <dbReference type="ChEBI" id="CHEBI:59789"/>
        <dbReference type="ChEBI" id="CHEBI:73542"/>
        <dbReference type="ChEBI" id="CHEBI:74269"/>
        <dbReference type="EC" id="2.1.1.228"/>
    </reaction>
</comment>
<evidence type="ECO:0000256" key="12">
    <source>
        <dbReference type="ARBA" id="ARBA00029736"/>
    </source>
</evidence>